<dbReference type="EMBL" id="MU806186">
    <property type="protein sequence ID" value="KAJ3838380.1"/>
    <property type="molecule type" value="Genomic_DNA"/>
</dbReference>
<keyword evidence="2" id="KW-0689">Ribosomal protein</keyword>
<sequence length="145" mass="15716">MSSDLEWLLLRKSNSYMVKGLSHGPIFSKEPGNLLNLHSAKYSGLANAKTIDISDVNGRVTITTRKPKASPYAVAPARSTSSIRPRSGVRRAFGITSTLSKRGYRPDLRKAALARTAALVSAQKEPKEAPPRKLRGKKAAKGFKA</sequence>
<comment type="similarity">
    <text evidence="1">Belongs to the eukaryotic ribosomal protein eL28 family.</text>
</comment>
<organism evidence="6 7">
    <name type="scientific">Lentinula raphanica</name>
    <dbReference type="NCBI Taxonomy" id="153919"/>
    <lineage>
        <taxon>Eukaryota</taxon>
        <taxon>Fungi</taxon>
        <taxon>Dikarya</taxon>
        <taxon>Basidiomycota</taxon>
        <taxon>Agaricomycotina</taxon>
        <taxon>Agaricomycetes</taxon>
        <taxon>Agaricomycetidae</taxon>
        <taxon>Agaricales</taxon>
        <taxon>Marasmiineae</taxon>
        <taxon>Omphalotaceae</taxon>
        <taxon>Lentinula</taxon>
    </lineage>
</organism>
<protein>
    <submittedName>
        <fullName evidence="6">Ribosomal L28e/Mak16</fullName>
    </submittedName>
</protein>
<feature type="region of interest" description="Disordered" evidence="4">
    <location>
        <begin position="67"/>
        <end position="86"/>
    </location>
</feature>
<dbReference type="GO" id="GO:0006412">
    <property type="term" value="P:translation"/>
    <property type="evidence" value="ECO:0007669"/>
    <property type="project" value="InterPro"/>
</dbReference>
<dbReference type="Proteomes" id="UP001163846">
    <property type="component" value="Unassembled WGS sequence"/>
</dbReference>
<dbReference type="GO" id="GO:1990904">
    <property type="term" value="C:ribonucleoprotein complex"/>
    <property type="evidence" value="ECO:0007669"/>
    <property type="project" value="UniProtKB-KW"/>
</dbReference>
<reference evidence="6" key="1">
    <citation type="submission" date="2022-08" db="EMBL/GenBank/DDBJ databases">
        <authorList>
            <consortium name="DOE Joint Genome Institute"/>
            <person name="Min B."/>
            <person name="Riley R."/>
            <person name="Sierra-Patev S."/>
            <person name="Naranjo-Ortiz M."/>
            <person name="Looney B."/>
            <person name="Konkel Z."/>
            <person name="Slot J.C."/>
            <person name="Sakamoto Y."/>
            <person name="Steenwyk J.L."/>
            <person name="Rokas A."/>
            <person name="Carro J."/>
            <person name="Camarero S."/>
            <person name="Ferreira P."/>
            <person name="Molpeceres G."/>
            <person name="Ruiz-Duenas F.J."/>
            <person name="Serrano A."/>
            <person name="Henrissat B."/>
            <person name="Drula E."/>
            <person name="Hughes K.W."/>
            <person name="Mata J.L."/>
            <person name="Ishikawa N.K."/>
            <person name="Vargas-Isla R."/>
            <person name="Ushijima S."/>
            <person name="Smith C.A."/>
            <person name="Ahrendt S."/>
            <person name="Andreopoulos W."/>
            <person name="He G."/>
            <person name="Labutti K."/>
            <person name="Lipzen A."/>
            <person name="Ng V."/>
            <person name="Sandor L."/>
            <person name="Barry K."/>
            <person name="Martinez A.T."/>
            <person name="Xiao Y."/>
            <person name="Gibbons J.G."/>
            <person name="Terashima K."/>
            <person name="Hibbett D.S."/>
            <person name="Grigoriev I.V."/>
        </authorList>
    </citation>
    <scope>NUCLEOTIDE SEQUENCE</scope>
    <source>
        <strain evidence="6">TFB9207</strain>
    </source>
</reference>
<dbReference type="Pfam" id="PF01778">
    <property type="entry name" value="Ribosomal_L28e"/>
    <property type="match status" value="1"/>
</dbReference>
<evidence type="ECO:0000256" key="1">
    <source>
        <dbReference type="ARBA" id="ARBA00007926"/>
    </source>
</evidence>
<keyword evidence="3" id="KW-0687">Ribonucleoprotein</keyword>
<dbReference type="InterPro" id="IPR029004">
    <property type="entry name" value="Ribosomal_eL28/Mak16"/>
</dbReference>
<feature type="domain" description="Ribosomal eL28/Mak16" evidence="5">
    <location>
        <begin position="5"/>
        <end position="120"/>
    </location>
</feature>
<dbReference type="GO" id="GO:0003735">
    <property type="term" value="F:structural constituent of ribosome"/>
    <property type="evidence" value="ECO:0007669"/>
    <property type="project" value="InterPro"/>
</dbReference>
<comment type="caution">
    <text evidence="6">The sequence shown here is derived from an EMBL/GenBank/DDBJ whole genome shotgun (WGS) entry which is preliminary data.</text>
</comment>
<feature type="region of interest" description="Disordered" evidence="4">
    <location>
        <begin position="119"/>
        <end position="145"/>
    </location>
</feature>
<evidence type="ECO:0000256" key="4">
    <source>
        <dbReference type="SAM" id="MobiDB-lite"/>
    </source>
</evidence>
<keyword evidence="7" id="KW-1185">Reference proteome</keyword>
<dbReference type="PANTHER" id="PTHR10544">
    <property type="entry name" value="60S RIBOSOMAL PROTEIN L28"/>
    <property type="match status" value="1"/>
</dbReference>
<evidence type="ECO:0000259" key="5">
    <source>
        <dbReference type="Pfam" id="PF01778"/>
    </source>
</evidence>
<dbReference type="Gene3D" id="3.30.390.110">
    <property type="match status" value="1"/>
</dbReference>
<evidence type="ECO:0000313" key="6">
    <source>
        <dbReference type="EMBL" id="KAJ3838380.1"/>
    </source>
</evidence>
<accession>A0AA38UER1</accession>
<evidence type="ECO:0000313" key="7">
    <source>
        <dbReference type="Proteomes" id="UP001163846"/>
    </source>
</evidence>
<dbReference type="InterPro" id="IPR002672">
    <property type="entry name" value="Ribosomal_eL28"/>
</dbReference>
<name>A0AA38UER1_9AGAR</name>
<proteinExistence type="inferred from homology"/>
<dbReference type="AlphaFoldDB" id="A0AA38UER1"/>
<evidence type="ECO:0000256" key="2">
    <source>
        <dbReference type="ARBA" id="ARBA00022980"/>
    </source>
</evidence>
<dbReference type="GO" id="GO:0005840">
    <property type="term" value="C:ribosome"/>
    <property type="evidence" value="ECO:0007669"/>
    <property type="project" value="UniProtKB-KW"/>
</dbReference>
<evidence type="ECO:0000256" key="3">
    <source>
        <dbReference type="ARBA" id="ARBA00023274"/>
    </source>
</evidence>
<gene>
    <name evidence="6" type="ORF">F5878DRAFT_619774</name>
</gene>
<feature type="compositionally biased region" description="Basic residues" evidence="4">
    <location>
        <begin position="132"/>
        <end position="145"/>
    </location>
</feature>